<evidence type="ECO:0000256" key="3">
    <source>
        <dbReference type="SAM" id="SignalP"/>
    </source>
</evidence>
<reference evidence="6" key="4">
    <citation type="journal article" date="2004" name="Proc. Natl. Acad. Sci. U.S.A.">
        <title>Structural basis of activity and allosteric control of diguanylate cyclase.</title>
        <authorList>
            <person name="Chan C."/>
            <person name="Paul R."/>
            <person name="Samoray D."/>
            <person name="Amiot N.C."/>
            <person name="Giese B."/>
            <person name="Jenal U."/>
            <person name="Schirmer T."/>
        </authorList>
    </citation>
    <scope>NUCLEOTIDE SEQUENCE</scope>
</reference>
<evidence type="ECO:0000313" key="5">
    <source>
        <dbReference type="Proteomes" id="UP000675920"/>
    </source>
</evidence>
<dbReference type="InterPro" id="IPR043128">
    <property type="entry name" value="Rev_trsase/Diguanyl_cyclase"/>
</dbReference>
<reference evidence="6" key="5">
    <citation type="submission" date="2025-08" db="UniProtKB">
        <authorList>
            <consortium name="RefSeq"/>
        </authorList>
    </citation>
    <scope>IDENTIFICATION</scope>
</reference>
<dbReference type="InterPro" id="IPR000160">
    <property type="entry name" value="GGDEF_dom"/>
</dbReference>
<evidence type="ECO:0000256" key="1">
    <source>
        <dbReference type="ARBA" id="ARBA00012528"/>
    </source>
</evidence>
<dbReference type="Pfam" id="PF00990">
    <property type="entry name" value="GGDEF"/>
    <property type="match status" value="1"/>
</dbReference>
<dbReference type="GO" id="GO:0005886">
    <property type="term" value="C:plasma membrane"/>
    <property type="evidence" value="ECO:0007669"/>
    <property type="project" value="TreeGrafter"/>
</dbReference>
<evidence type="ECO:0000256" key="2">
    <source>
        <dbReference type="SAM" id="Phobius"/>
    </source>
</evidence>
<keyword evidence="2" id="KW-0472">Membrane</keyword>
<dbReference type="PANTHER" id="PTHR45138">
    <property type="entry name" value="REGULATORY COMPONENTS OF SENSORY TRANSDUCTION SYSTEM"/>
    <property type="match status" value="1"/>
</dbReference>
<reference evidence="6" key="1">
    <citation type="journal article" date="1995" name="J. Bacteriol.">
        <title>Identification of a novel response regulator required for the swarmer-to-stalked-cell transition in Caulobacter crescentus.</title>
        <authorList>
            <person name="Hecht G.B."/>
            <person name="Newton A."/>
        </authorList>
    </citation>
    <scope>NUCLEOTIDE SEQUENCE</scope>
</reference>
<dbReference type="AlphaFoldDB" id="A0A8B6X5T5"/>
<organism evidence="5 6">
    <name type="scientific">Derxia gummosa DSM 723</name>
    <dbReference type="NCBI Taxonomy" id="1121388"/>
    <lineage>
        <taxon>Bacteria</taxon>
        <taxon>Pseudomonadati</taxon>
        <taxon>Pseudomonadota</taxon>
        <taxon>Betaproteobacteria</taxon>
        <taxon>Burkholderiales</taxon>
        <taxon>Alcaligenaceae</taxon>
        <taxon>Derxia</taxon>
    </lineage>
</organism>
<reference evidence="6" key="2">
    <citation type="journal article" date="2001" name="FEMS Microbiol. Lett.">
        <title>Genetic data indicate that proteins containing the GGDEF domain possess diguanylate cyclase activity.</title>
        <authorList>
            <person name="Ausmees N."/>
            <person name="Mayer R."/>
            <person name="Weinhouse H."/>
            <person name="Volman G."/>
            <person name="Amikam D."/>
            <person name="Benziman M."/>
            <person name="Lindberg M."/>
        </authorList>
    </citation>
    <scope>NUCLEOTIDE SEQUENCE</scope>
</reference>
<dbReference type="SMART" id="SM00028">
    <property type="entry name" value="TPR"/>
    <property type="match status" value="7"/>
</dbReference>
<dbReference type="GO" id="GO:0043709">
    <property type="term" value="P:cell adhesion involved in single-species biofilm formation"/>
    <property type="evidence" value="ECO:0007669"/>
    <property type="project" value="TreeGrafter"/>
</dbReference>
<keyword evidence="2" id="KW-1133">Transmembrane helix</keyword>
<dbReference type="GO" id="GO:1902201">
    <property type="term" value="P:negative regulation of bacterial-type flagellum-dependent cell motility"/>
    <property type="evidence" value="ECO:0007669"/>
    <property type="project" value="TreeGrafter"/>
</dbReference>
<dbReference type="Pfam" id="PF13424">
    <property type="entry name" value="TPR_12"/>
    <property type="match status" value="1"/>
</dbReference>
<dbReference type="Pfam" id="PF13176">
    <property type="entry name" value="TPR_7"/>
    <property type="match status" value="1"/>
</dbReference>
<feature type="transmembrane region" description="Helical" evidence="2">
    <location>
        <begin position="438"/>
        <end position="458"/>
    </location>
</feature>
<keyword evidence="5" id="KW-1185">Reference proteome</keyword>
<dbReference type="SUPFAM" id="SSF55073">
    <property type="entry name" value="Nucleotide cyclase"/>
    <property type="match status" value="1"/>
</dbReference>
<dbReference type="EC" id="2.7.7.65" evidence="1"/>
<name>A0A8B6X5T5_9BURK</name>
<keyword evidence="2" id="KW-0812">Transmembrane</keyword>
<dbReference type="RefSeq" id="WP_028312464.1">
    <property type="nucleotide sequence ID" value="NZ_KI519499.1"/>
</dbReference>
<dbReference type="CDD" id="cd01949">
    <property type="entry name" value="GGDEF"/>
    <property type="match status" value="1"/>
</dbReference>
<feature type="chain" id="PRO_5034860766" description="diguanylate cyclase" evidence="3">
    <location>
        <begin position="33"/>
        <end position="641"/>
    </location>
</feature>
<dbReference type="NCBIfam" id="TIGR00254">
    <property type="entry name" value="GGDEF"/>
    <property type="match status" value="1"/>
</dbReference>
<evidence type="ECO:0000313" key="6">
    <source>
        <dbReference type="RefSeq" id="WP_028312464.1"/>
    </source>
</evidence>
<protein>
    <recommendedName>
        <fullName evidence="1">diguanylate cyclase</fullName>
        <ecNumber evidence="1">2.7.7.65</ecNumber>
    </recommendedName>
</protein>
<keyword evidence="3" id="KW-0732">Signal</keyword>
<dbReference type="PANTHER" id="PTHR45138:SF24">
    <property type="entry name" value="DIGUANYLATE CYCLASE DGCC-RELATED"/>
    <property type="match status" value="1"/>
</dbReference>
<dbReference type="Gene3D" id="3.30.70.270">
    <property type="match status" value="1"/>
</dbReference>
<dbReference type="InterPro" id="IPR019734">
    <property type="entry name" value="TPR_rpt"/>
</dbReference>
<feature type="signal peptide" evidence="3">
    <location>
        <begin position="1"/>
        <end position="32"/>
    </location>
</feature>
<dbReference type="SUPFAM" id="SSF48452">
    <property type="entry name" value="TPR-like"/>
    <property type="match status" value="2"/>
</dbReference>
<sequence>MTPDTRLPRFLHALRRRLALALLIGIVQPAPASDNAIRDLLDRADNALRSDADVARGLALEALGKLDAAPDADLELRARVVLCDALIETDAAGAERQLAAGRAALKAATSRAYEADLLNCEGELRSIAGDTPAALRLFERALAIAERNDRPDAAAESLLRRGELRSRNGDLAAAMGDLRRSLLLFDSVGRQSAAGDALNSIANLYSRLGDDTEAAAAYENLLRRLDPDKSLRDYAVIVHNLGRVKEAAGDWPAARREYELALDLSRRVGNSRIVGYALRGLAAVRLADHQPDSALDLLDEAAAQLRKAPDNWLDAQILLQRGLVLQALHRPAEALTALEAATVELERSGALFPRATAHMARAQIHAELAQWQAAYENTLRAKAITENVLRSQIDQRYAILKVEHDTASREHENALLLRERAAIENSLQQERRANRFKLVAIVLTGILAATLGTILLRLRRSAARMQLLAMTDELTGLPNRRAVLERLDRILGKPSDKPCSVLIADIDHFKLINDGWGHLVGDEVLKTLALLLRSGVREPMALGRLGGEEFLVVLPETGLAAAHQVAERLRLQVAALDTRGLCDDRQLTMSIGVAVGLPGRCSASELLSEADTALYVAKAAGRNRVHPSPAPTTPEPMATPG</sequence>
<dbReference type="Gene3D" id="1.25.40.10">
    <property type="entry name" value="Tetratricopeptide repeat domain"/>
    <property type="match status" value="2"/>
</dbReference>
<dbReference type="PROSITE" id="PS50887">
    <property type="entry name" value="GGDEF"/>
    <property type="match status" value="1"/>
</dbReference>
<dbReference type="InterPro" id="IPR050469">
    <property type="entry name" value="Diguanylate_Cyclase"/>
</dbReference>
<accession>A0A8B6X5T5</accession>
<dbReference type="Proteomes" id="UP000675920">
    <property type="component" value="Unplaced"/>
</dbReference>
<dbReference type="FunFam" id="3.30.70.270:FF:000001">
    <property type="entry name" value="Diguanylate cyclase domain protein"/>
    <property type="match status" value="1"/>
</dbReference>
<dbReference type="GO" id="GO:0052621">
    <property type="term" value="F:diguanylate cyclase activity"/>
    <property type="evidence" value="ECO:0007669"/>
    <property type="project" value="UniProtKB-EC"/>
</dbReference>
<reference evidence="6" key="3">
    <citation type="journal article" date="2004" name="Mol. Microbiol.">
        <title>GGDEF and EAL domains inversely regulate cyclic di-GMP levels and transition from sessility to motility.</title>
        <authorList>
            <person name="Simm R."/>
            <person name="Morr M."/>
            <person name="Kader A."/>
            <person name="Nimtz M."/>
            <person name="Romling U."/>
        </authorList>
    </citation>
    <scope>NUCLEOTIDE SEQUENCE</scope>
</reference>
<evidence type="ECO:0000259" key="4">
    <source>
        <dbReference type="PROSITE" id="PS50887"/>
    </source>
</evidence>
<dbReference type="InterPro" id="IPR029787">
    <property type="entry name" value="Nucleotide_cyclase"/>
</dbReference>
<dbReference type="InterPro" id="IPR011990">
    <property type="entry name" value="TPR-like_helical_dom_sf"/>
</dbReference>
<feature type="domain" description="GGDEF" evidence="4">
    <location>
        <begin position="497"/>
        <end position="630"/>
    </location>
</feature>
<proteinExistence type="predicted"/>
<dbReference type="SMART" id="SM00267">
    <property type="entry name" value="GGDEF"/>
    <property type="match status" value="1"/>
</dbReference>